<dbReference type="EMBL" id="BSXV01002801">
    <property type="protein sequence ID" value="GME96760.1"/>
    <property type="molecule type" value="Genomic_DNA"/>
</dbReference>
<reference evidence="1" key="1">
    <citation type="submission" date="2023-04" db="EMBL/GenBank/DDBJ databases">
        <title>Candida boidinii NBRC 1967.</title>
        <authorList>
            <person name="Ichikawa N."/>
            <person name="Sato H."/>
            <person name="Tonouchi N."/>
        </authorList>
    </citation>
    <scope>NUCLEOTIDE SEQUENCE</scope>
    <source>
        <strain evidence="1">NBRC 1967</strain>
    </source>
</reference>
<evidence type="ECO:0000313" key="2">
    <source>
        <dbReference type="Proteomes" id="UP001165101"/>
    </source>
</evidence>
<protein>
    <submittedName>
        <fullName evidence="1">Unnamed protein product</fullName>
    </submittedName>
</protein>
<comment type="caution">
    <text evidence="1">The sequence shown here is derived from an EMBL/GenBank/DDBJ whole genome shotgun (WGS) entry which is preliminary data.</text>
</comment>
<sequence length="413" mass="47477">MDYISENIMIKKFEFNNNNPLWKISIINDKYALFSCEHTLYDGNVGINIFKELKEELNKNFDTNPITEEENEIKEQDEKLMNSQIFNSSNPDEKIQLPLDFTKVYPYIFKPDCSKVVNALIQRYFPNFLKKVLHFLYSRVYAKIFRSDSKYTSRTFGAPMVWQKYENKPKTWVDQVKMLNYTPEEVNTLVTICRKNNVKLTSLLVVSCMMGIAPFADNKDIILGIPVNLRRYATKEALKGHVLEDPNLVYGDLVGEVPTVFPSVVFNDGHNDSSEDVDVAGRTDVDWDIVKWMQNHIEKNAENVGANFGMLKYVDVEENMKAGIRKPKTISQKLSNLGIIKNKDEEAFRIVDMIFHQQTGMYGGYHGCNVISTDVGGMNISITEVPGNVKGFEDYWNIFDQTVRKVLKSAETL</sequence>
<proteinExistence type="predicted"/>
<dbReference type="Proteomes" id="UP001165101">
    <property type="component" value="Unassembled WGS sequence"/>
</dbReference>
<name>A0ACB5TZ15_CANBO</name>
<keyword evidence="2" id="KW-1185">Reference proteome</keyword>
<evidence type="ECO:0000313" key="1">
    <source>
        <dbReference type="EMBL" id="GME96760.1"/>
    </source>
</evidence>
<accession>A0ACB5TZ15</accession>
<gene>
    <name evidence="1" type="ORF">Cboi01_000437800</name>
</gene>
<organism evidence="1 2">
    <name type="scientific">Candida boidinii</name>
    <name type="common">Yeast</name>
    <dbReference type="NCBI Taxonomy" id="5477"/>
    <lineage>
        <taxon>Eukaryota</taxon>
        <taxon>Fungi</taxon>
        <taxon>Dikarya</taxon>
        <taxon>Ascomycota</taxon>
        <taxon>Saccharomycotina</taxon>
        <taxon>Pichiomycetes</taxon>
        <taxon>Pichiales</taxon>
        <taxon>Pichiaceae</taxon>
        <taxon>Ogataea</taxon>
        <taxon>Ogataea/Candida clade</taxon>
    </lineage>
</organism>